<dbReference type="RefSeq" id="WP_190154289.1">
    <property type="nucleotide sequence ID" value="NZ_BMTL01000062.1"/>
</dbReference>
<evidence type="ECO:0000256" key="3">
    <source>
        <dbReference type="ARBA" id="ARBA00022676"/>
    </source>
</evidence>
<dbReference type="AlphaFoldDB" id="A0A918GCG0"/>
<proteinExistence type="predicted"/>
<dbReference type="PANTHER" id="PTHR33908:SF11">
    <property type="entry name" value="MEMBRANE PROTEIN"/>
    <property type="match status" value="1"/>
</dbReference>
<evidence type="ECO:0000259" key="10">
    <source>
        <dbReference type="Pfam" id="PF13231"/>
    </source>
</evidence>
<evidence type="ECO:0000313" key="12">
    <source>
        <dbReference type="Proteomes" id="UP000606194"/>
    </source>
</evidence>
<keyword evidence="6 9" id="KW-1133">Transmembrane helix</keyword>
<evidence type="ECO:0000256" key="9">
    <source>
        <dbReference type="SAM" id="Phobius"/>
    </source>
</evidence>
<sequence>MPPTARDEDTHRDGGYRPPGAAPRARTPAAPQSAPPPPLALLPVCAVACVTGALLLLTAGRFGYFSDELYFLAAGRSPAWGYADQPPLLPLLAHALDAVSPGSLVVLRAPAAALTALGVLTAALTARELGGRRAAQLATAGAYAVSPVMLQMGHLLITATLDIFLTTAGCWLLVRWVRTRRDRLLPLLGLTAAVSLQVKFLSVGFWAVLFLALLLAGPRELLRRRLLWASAAGALLTAVPGLLWQARAGWPQLAMTRVIAQEVDAEEGGRALFLPTVLSAAGLAGALLLCCGLAWLLIARRARPYRFLGLTFAGLCACYLVVHGRPYYVAGLFAVLWAAGATALQGLRVTRPRLWSTAVVYVASAALAVQVLPVYPVQRLTRSSADRLAMESVGWPDLAASVARVHRGLPADRRRRALLITDRYDQAGALDRFGPALGLPRPYSGHRGYWYLRRPADDTATVVFVGADASYLRQFFTSVRRRGTVTNADRVHNLNQGAPVWVCEGLRRPWRTTWPRMSHLGATSAAP</sequence>
<keyword evidence="12" id="KW-1185">Reference proteome</keyword>
<gene>
    <name evidence="11" type="ORF">GCM10010269_80760</name>
</gene>
<feature type="transmembrane region" description="Helical" evidence="9">
    <location>
        <begin position="272"/>
        <end position="298"/>
    </location>
</feature>
<evidence type="ECO:0000256" key="7">
    <source>
        <dbReference type="ARBA" id="ARBA00023136"/>
    </source>
</evidence>
<dbReference type="PANTHER" id="PTHR33908">
    <property type="entry name" value="MANNOSYLTRANSFERASE YKCB-RELATED"/>
    <property type="match status" value="1"/>
</dbReference>
<reference evidence="11" key="2">
    <citation type="submission" date="2020-09" db="EMBL/GenBank/DDBJ databases">
        <authorList>
            <person name="Sun Q."/>
            <person name="Ohkuma M."/>
        </authorList>
    </citation>
    <scope>NUCLEOTIDE SEQUENCE</scope>
    <source>
        <strain evidence="11">JCM 4386</strain>
    </source>
</reference>
<evidence type="ECO:0000256" key="1">
    <source>
        <dbReference type="ARBA" id="ARBA00004651"/>
    </source>
</evidence>
<comment type="caution">
    <text evidence="11">The sequence shown here is derived from an EMBL/GenBank/DDBJ whole genome shotgun (WGS) entry which is preliminary data.</text>
</comment>
<feature type="transmembrane region" description="Helical" evidence="9">
    <location>
        <begin position="40"/>
        <end position="59"/>
    </location>
</feature>
<organism evidence="11 12">
    <name type="scientific">Streptomyces humidus</name>
    <dbReference type="NCBI Taxonomy" id="52259"/>
    <lineage>
        <taxon>Bacteria</taxon>
        <taxon>Bacillati</taxon>
        <taxon>Actinomycetota</taxon>
        <taxon>Actinomycetes</taxon>
        <taxon>Kitasatosporales</taxon>
        <taxon>Streptomycetaceae</taxon>
        <taxon>Streptomyces</taxon>
    </lineage>
</organism>
<keyword evidence="2" id="KW-1003">Cell membrane</keyword>
<feature type="compositionally biased region" description="Low complexity" evidence="8">
    <location>
        <begin position="18"/>
        <end position="32"/>
    </location>
</feature>
<keyword evidence="5 9" id="KW-0812">Transmembrane</keyword>
<dbReference type="EMBL" id="BMTL01000062">
    <property type="protein sequence ID" value="GGS29984.1"/>
    <property type="molecule type" value="Genomic_DNA"/>
</dbReference>
<dbReference type="GO" id="GO:0016763">
    <property type="term" value="F:pentosyltransferase activity"/>
    <property type="evidence" value="ECO:0007669"/>
    <property type="project" value="TreeGrafter"/>
</dbReference>
<feature type="transmembrane region" description="Helical" evidence="9">
    <location>
        <begin position="226"/>
        <end position="246"/>
    </location>
</feature>
<dbReference type="GO" id="GO:0009103">
    <property type="term" value="P:lipopolysaccharide biosynthetic process"/>
    <property type="evidence" value="ECO:0007669"/>
    <property type="project" value="UniProtKB-ARBA"/>
</dbReference>
<keyword evidence="3" id="KW-0328">Glycosyltransferase</keyword>
<dbReference type="Proteomes" id="UP000606194">
    <property type="component" value="Unassembled WGS sequence"/>
</dbReference>
<evidence type="ECO:0000256" key="4">
    <source>
        <dbReference type="ARBA" id="ARBA00022679"/>
    </source>
</evidence>
<feature type="region of interest" description="Disordered" evidence="8">
    <location>
        <begin position="1"/>
        <end position="34"/>
    </location>
</feature>
<comment type="subcellular location">
    <subcellularLocation>
        <location evidence="1">Cell membrane</location>
        <topology evidence="1">Multi-pass membrane protein</topology>
    </subcellularLocation>
</comment>
<evidence type="ECO:0000313" key="11">
    <source>
        <dbReference type="EMBL" id="GGS29984.1"/>
    </source>
</evidence>
<feature type="transmembrane region" description="Helical" evidence="9">
    <location>
        <begin position="194"/>
        <end position="214"/>
    </location>
</feature>
<accession>A0A918GCG0</accession>
<dbReference type="Pfam" id="PF13231">
    <property type="entry name" value="PMT_2"/>
    <property type="match status" value="1"/>
</dbReference>
<keyword evidence="7 9" id="KW-0472">Membrane</keyword>
<dbReference type="GO" id="GO:0005886">
    <property type="term" value="C:plasma membrane"/>
    <property type="evidence" value="ECO:0007669"/>
    <property type="project" value="UniProtKB-SubCell"/>
</dbReference>
<evidence type="ECO:0000256" key="5">
    <source>
        <dbReference type="ARBA" id="ARBA00022692"/>
    </source>
</evidence>
<feature type="transmembrane region" description="Helical" evidence="9">
    <location>
        <begin position="155"/>
        <end position="174"/>
    </location>
</feature>
<name>A0A918GCG0_9ACTN</name>
<keyword evidence="4 11" id="KW-0808">Transferase</keyword>
<evidence type="ECO:0000256" key="2">
    <source>
        <dbReference type="ARBA" id="ARBA00022475"/>
    </source>
</evidence>
<feature type="compositionally biased region" description="Basic and acidic residues" evidence="8">
    <location>
        <begin position="1"/>
        <end position="15"/>
    </location>
</feature>
<evidence type="ECO:0000256" key="8">
    <source>
        <dbReference type="SAM" id="MobiDB-lite"/>
    </source>
</evidence>
<feature type="transmembrane region" description="Helical" evidence="9">
    <location>
        <begin position="328"/>
        <end position="347"/>
    </location>
</feature>
<dbReference type="InterPro" id="IPR038731">
    <property type="entry name" value="RgtA/B/C-like"/>
</dbReference>
<protein>
    <submittedName>
        <fullName evidence="11">Glycosyl transferase family 39</fullName>
    </submittedName>
</protein>
<dbReference type="InterPro" id="IPR050297">
    <property type="entry name" value="LipidA_mod_glycosyltrf_83"/>
</dbReference>
<feature type="transmembrane region" description="Helical" evidence="9">
    <location>
        <begin position="354"/>
        <end position="375"/>
    </location>
</feature>
<feature type="transmembrane region" description="Helical" evidence="9">
    <location>
        <begin position="305"/>
        <end position="322"/>
    </location>
</feature>
<feature type="domain" description="Glycosyltransferase RgtA/B/C/D-like" evidence="10">
    <location>
        <begin position="84"/>
        <end position="244"/>
    </location>
</feature>
<reference evidence="11" key="1">
    <citation type="journal article" date="2014" name="Int. J. Syst. Evol. Microbiol.">
        <title>Complete genome sequence of Corynebacterium casei LMG S-19264T (=DSM 44701T), isolated from a smear-ripened cheese.</title>
        <authorList>
            <consortium name="US DOE Joint Genome Institute (JGI-PGF)"/>
            <person name="Walter F."/>
            <person name="Albersmeier A."/>
            <person name="Kalinowski J."/>
            <person name="Ruckert C."/>
        </authorList>
    </citation>
    <scope>NUCLEOTIDE SEQUENCE</scope>
    <source>
        <strain evidence="11">JCM 4386</strain>
    </source>
</reference>
<evidence type="ECO:0000256" key="6">
    <source>
        <dbReference type="ARBA" id="ARBA00022989"/>
    </source>
</evidence>